<protein>
    <submittedName>
        <fullName evidence="3">Uncharacterized protein</fullName>
    </submittedName>
</protein>
<proteinExistence type="predicted"/>
<dbReference type="AlphaFoldDB" id="A0A7S0EES2"/>
<keyword evidence="2" id="KW-0732">Signal</keyword>
<dbReference type="EMBL" id="HBEO01013873">
    <property type="protein sequence ID" value="CAD8482230.1"/>
    <property type="molecule type" value="Transcribed_RNA"/>
</dbReference>
<feature type="signal peptide" evidence="2">
    <location>
        <begin position="1"/>
        <end position="29"/>
    </location>
</feature>
<evidence type="ECO:0000313" key="3">
    <source>
        <dbReference type="EMBL" id="CAD8482230.1"/>
    </source>
</evidence>
<feature type="chain" id="PRO_5031443147" evidence="2">
    <location>
        <begin position="30"/>
        <end position="450"/>
    </location>
</feature>
<organism evidence="3">
    <name type="scientific">Hanusia phi</name>
    <dbReference type="NCBI Taxonomy" id="3032"/>
    <lineage>
        <taxon>Eukaryota</taxon>
        <taxon>Cryptophyceae</taxon>
        <taxon>Pyrenomonadales</taxon>
        <taxon>Geminigeraceae</taxon>
        <taxon>Hanusia</taxon>
    </lineage>
</organism>
<accession>A0A7S0EES2</accession>
<reference evidence="3" key="1">
    <citation type="submission" date="2021-01" db="EMBL/GenBank/DDBJ databases">
        <authorList>
            <person name="Corre E."/>
            <person name="Pelletier E."/>
            <person name="Niang G."/>
            <person name="Scheremetjew M."/>
            <person name="Finn R."/>
            <person name="Kale V."/>
            <person name="Holt S."/>
            <person name="Cochrane G."/>
            <person name="Meng A."/>
            <person name="Brown T."/>
            <person name="Cohen L."/>
        </authorList>
    </citation>
    <scope>NUCLEOTIDE SEQUENCE</scope>
    <source>
        <strain evidence="3">CCMP325</strain>
    </source>
</reference>
<evidence type="ECO:0000256" key="1">
    <source>
        <dbReference type="SAM" id="MobiDB-lite"/>
    </source>
</evidence>
<sequence>MSRVTASSPILGTLNMLLLLIFFSRIISARESMIHRNDLDFDRSPATMPNHGHGDYGLSAVDERENHLMSPEYFENYASPDYGNFEQYNPQNNIYARLSRVRHESTFRSDIDNVLGRSSHALIADDLVGMNAREANSFPSHRYGGGYGYGSGFSAPAIPPPDSSDDAETMPFEEDEDYELDNEGSVGSMDAQDGSSRSSENVRGRDGAGSLDFPVIMSGRSIDNHVLRHSPDLLEEFSRGIRNSPLPSRAFEAAPVSTPNLTATNTDSLDSFSGNQDAVTITLQTVASGQVVQVSTTLRGEELAKRVARRTCDILRDYGIAVNSERIDSNDTLALSEPNAQEIVLSEFEERTALRLAERVRSSLQWRYDSLMAAEARDVLSEENNYRRRVTAIKNDDKIWRGDRGHSMQRSLSPNKDVGSMFRKKTEPLLTWQDRHDYSAVKFGMPHRFY</sequence>
<gene>
    <name evidence="3" type="ORF">HPHI1048_LOCUS9426</name>
</gene>
<name>A0A7S0EES2_9CRYP</name>
<feature type="region of interest" description="Disordered" evidence="1">
    <location>
        <begin position="180"/>
        <end position="210"/>
    </location>
</feature>
<evidence type="ECO:0000256" key="2">
    <source>
        <dbReference type="SAM" id="SignalP"/>
    </source>
</evidence>